<evidence type="ECO:0000313" key="2">
    <source>
        <dbReference type="Proteomes" id="UP000293535"/>
    </source>
</evidence>
<dbReference type="Proteomes" id="UP000293535">
    <property type="component" value="Unassembled WGS sequence"/>
</dbReference>
<dbReference type="EMBL" id="RZIG01000001">
    <property type="protein sequence ID" value="RYJ15641.1"/>
    <property type="molecule type" value="Genomic_DNA"/>
</dbReference>
<proteinExistence type="predicted"/>
<accession>A0A482TQY3</accession>
<name>A0A482TQY3_HALHI</name>
<evidence type="ECO:0000313" key="1">
    <source>
        <dbReference type="EMBL" id="RYJ15641.1"/>
    </source>
</evidence>
<dbReference type="AlphaFoldDB" id="A0A482TQY3"/>
<protein>
    <submittedName>
        <fullName evidence="1">Uncharacterized protein</fullName>
    </submittedName>
</protein>
<comment type="caution">
    <text evidence="1">The sequence shown here is derived from an EMBL/GenBank/DDBJ whole genome shotgun (WGS) entry which is preliminary data.</text>
</comment>
<reference evidence="1 2" key="1">
    <citation type="submission" date="2018-12" db="EMBL/GenBank/DDBJ databases">
        <title>Draft genome sequence of Haloarcula hispinica strain 18.1, an halophilic archaeon isolated from Chott El Jerid of Southern Tunisia.</title>
        <authorList>
            <person name="Najjari A."/>
            <person name="Ben Dhia O."/>
            <person name="Ferjani R."/>
            <person name="Mahjoubi M."/>
            <person name="Sghaier H."/>
            <person name="Elshahed M."/>
            <person name="Ouzari H.I."/>
            <person name="Cherid A."/>
            <person name="Youssef N."/>
        </authorList>
    </citation>
    <scope>NUCLEOTIDE SEQUENCE [LARGE SCALE GENOMIC DNA]</scope>
    <source>
        <strain evidence="1 2">18.1</strain>
    </source>
</reference>
<sequence>MDIDRADEFRTAAARNLERGNADTDDIEKFATHADNLEGVDGLNSGPVDDFVDAGARGNAGDPGNVKGALREVRRADEIGSENIRKMSVELRDGNDIKGELDIQRTNGDIVESKSSFGFDPERVNDQFERKLSTMRDHPDVDFDGNTLEVRATHVDDHSMVRSEITELEDEIAESAEWNNADITIEVRDERTGTVITRETEA</sequence>
<organism evidence="1 2">
    <name type="scientific">Haloarcula hispanica</name>
    <dbReference type="NCBI Taxonomy" id="51589"/>
    <lineage>
        <taxon>Archaea</taxon>
        <taxon>Methanobacteriati</taxon>
        <taxon>Methanobacteriota</taxon>
        <taxon>Stenosarchaea group</taxon>
        <taxon>Halobacteria</taxon>
        <taxon>Halobacteriales</taxon>
        <taxon>Haloarculaceae</taxon>
        <taxon>Haloarcula</taxon>
    </lineage>
</organism>
<gene>
    <name evidence="1" type="ORF">ELS20_00865</name>
</gene>
<dbReference type="RefSeq" id="WP_129754807.1">
    <property type="nucleotide sequence ID" value="NZ_JAFKAA010000001.1"/>
</dbReference>